<gene>
    <name evidence="1" type="ORF">ACPOL_4545</name>
</gene>
<sequence length="351" mass="37511">MHELFPNWMNKVSPQIDEARLTARWNAAKKVADEANEAGILALAEQALNLSSAATETVRVSARLADTTYVSEDDALELSALAAGALASLMTTNSRKGETAAASVRAGLFGRSSSKGMTQDLRRLADAAIQRISEEDRKDAVVPTWAGKAITDVTGKQAVVVDLSTTHTLVLDAAQATINSVKAQFQKFTDALSKMSSLQKESSDLAYLLVSQYSFVAGKVISSMSASDAAFCSSRDLFNATQFTSTLPAFEASLAMLLRPAKLSKKAVTLSQAVSGLDGEIRQAIISNSVVFPKILPLHFAVLKCQEVSGGETWAPAFETVTGLKSSLSQTPEELAAQFYLESILIWHLEG</sequence>
<reference evidence="1 2" key="1">
    <citation type="journal article" date="2018" name="Front. Microbiol.">
        <title>Hydrolytic Capabilities as a Key to Environmental Success: Chitinolytic and Cellulolytic Acidobacteria From Acidic Sub-arctic Soils and Boreal Peatlands.</title>
        <authorList>
            <person name="Belova S.E."/>
            <person name="Ravin N.V."/>
            <person name="Pankratov T.A."/>
            <person name="Rakitin A.L."/>
            <person name="Ivanova A.A."/>
            <person name="Beletsky A.V."/>
            <person name="Mardanov A.V."/>
            <person name="Sinninghe Damste J.S."/>
            <person name="Dedysh S.N."/>
        </authorList>
    </citation>
    <scope>NUCLEOTIDE SEQUENCE [LARGE SCALE GENOMIC DNA]</scope>
    <source>
        <strain evidence="1 2">SBC82</strain>
    </source>
</reference>
<dbReference type="OrthoDB" id="6637879at2"/>
<dbReference type="Proteomes" id="UP000253606">
    <property type="component" value="Chromosome"/>
</dbReference>
<protein>
    <submittedName>
        <fullName evidence="1">Uncharacterized protein</fullName>
    </submittedName>
</protein>
<organism evidence="1 2">
    <name type="scientific">Acidisarcina polymorpha</name>
    <dbReference type="NCBI Taxonomy" id="2211140"/>
    <lineage>
        <taxon>Bacteria</taxon>
        <taxon>Pseudomonadati</taxon>
        <taxon>Acidobacteriota</taxon>
        <taxon>Terriglobia</taxon>
        <taxon>Terriglobales</taxon>
        <taxon>Acidobacteriaceae</taxon>
        <taxon>Acidisarcina</taxon>
    </lineage>
</organism>
<dbReference type="AlphaFoldDB" id="A0A2Z5G4Y2"/>
<name>A0A2Z5G4Y2_9BACT</name>
<evidence type="ECO:0000313" key="2">
    <source>
        <dbReference type="Proteomes" id="UP000253606"/>
    </source>
</evidence>
<keyword evidence="2" id="KW-1185">Reference proteome</keyword>
<evidence type="ECO:0000313" key="1">
    <source>
        <dbReference type="EMBL" id="AXC13817.1"/>
    </source>
</evidence>
<dbReference type="EMBL" id="CP030840">
    <property type="protein sequence ID" value="AXC13817.1"/>
    <property type="molecule type" value="Genomic_DNA"/>
</dbReference>
<proteinExistence type="predicted"/>
<dbReference type="KEGG" id="abas:ACPOL_4545"/>
<accession>A0A2Z5G4Y2</accession>